<dbReference type="Pfam" id="PF01276">
    <property type="entry name" value="OKR_DC_1"/>
    <property type="match status" value="1"/>
</dbReference>
<comment type="caution">
    <text evidence="8">The sequence shown here is derived from an EMBL/GenBank/DDBJ whole genome shotgun (WGS) entry which is preliminary data.</text>
</comment>
<evidence type="ECO:0000256" key="1">
    <source>
        <dbReference type="ARBA" id="ARBA00001933"/>
    </source>
</evidence>
<evidence type="ECO:0000313" key="9">
    <source>
        <dbReference type="Proteomes" id="UP000377798"/>
    </source>
</evidence>
<comment type="cofactor">
    <cofactor evidence="1">
        <name>pyridoxal 5'-phosphate</name>
        <dbReference type="ChEBI" id="CHEBI:597326"/>
    </cofactor>
</comment>
<dbReference type="SUPFAM" id="SSF53383">
    <property type="entry name" value="PLP-dependent transferases"/>
    <property type="match status" value="1"/>
</dbReference>
<keyword evidence="9" id="KW-1185">Reference proteome</keyword>
<dbReference type="Gene3D" id="3.40.640.10">
    <property type="entry name" value="Type I PLP-dependent aspartate aminotransferase-like (Major domain)"/>
    <property type="match status" value="1"/>
</dbReference>
<evidence type="ECO:0000256" key="2">
    <source>
        <dbReference type="ARBA" id="ARBA00010671"/>
    </source>
</evidence>
<dbReference type="InterPro" id="IPR015421">
    <property type="entry name" value="PyrdxlP-dep_Trfase_major"/>
</dbReference>
<accession>A0A8H2R1Y7</accession>
<dbReference type="EMBL" id="CAACYI010000001">
    <property type="protein sequence ID" value="VFB17083.1"/>
    <property type="molecule type" value="Genomic_DNA"/>
</dbReference>
<gene>
    <name evidence="8" type="primary">speA</name>
    <name evidence="8" type="ORF">NCTC13150_01667</name>
</gene>
<reference evidence="8 9" key="1">
    <citation type="submission" date="2019-02" db="EMBL/GenBank/DDBJ databases">
        <authorList>
            <consortium name="Pathogen Informatics"/>
        </authorList>
    </citation>
    <scope>NUCLEOTIDE SEQUENCE [LARGE SCALE GENOMIC DNA]</scope>
    <source>
        <strain evidence="8 9">3012STDY7089603</strain>
    </source>
</reference>
<keyword evidence="3" id="KW-0210">Decarboxylase</keyword>
<dbReference type="InterPro" id="IPR052357">
    <property type="entry name" value="Orn_Lys_Arg_decarboxylase-I"/>
</dbReference>
<dbReference type="SUPFAM" id="SSF55904">
    <property type="entry name" value="Ornithine decarboxylase C-terminal domain"/>
    <property type="match status" value="1"/>
</dbReference>
<feature type="domain" description="Orn/Lys/Arg decarboxylase C-terminal" evidence="7">
    <location>
        <begin position="397"/>
        <end position="427"/>
    </location>
</feature>
<organism evidence="8 9">
    <name type="scientific">Urinicoccus massiliensis</name>
    <dbReference type="NCBI Taxonomy" id="1723382"/>
    <lineage>
        <taxon>Bacteria</taxon>
        <taxon>Bacillati</taxon>
        <taxon>Bacillota</taxon>
        <taxon>Tissierellia</taxon>
        <taxon>Tissierellales</taxon>
        <taxon>Peptoniphilaceae</taxon>
        <taxon>Urinicoccus</taxon>
    </lineage>
</organism>
<dbReference type="RefSeq" id="WP_165478647.1">
    <property type="nucleotide sequence ID" value="NZ_CAACYI010000001.1"/>
</dbReference>
<evidence type="ECO:0000313" key="8">
    <source>
        <dbReference type="EMBL" id="VFB17083.1"/>
    </source>
</evidence>
<evidence type="ECO:0000256" key="5">
    <source>
        <dbReference type="ARBA" id="ARBA00023239"/>
    </source>
</evidence>
<evidence type="ECO:0000259" key="6">
    <source>
        <dbReference type="Pfam" id="PF01276"/>
    </source>
</evidence>
<dbReference type="InterPro" id="IPR036633">
    <property type="entry name" value="Prn/Lys/Arg_de-COase_C_sf"/>
</dbReference>
<feature type="domain" description="Orn/Lys/Arg decarboxylases family 1 pyridoxal-P attachment site" evidence="6">
    <location>
        <begin position="4"/>
        <end position="279"/>
    </location>
</feature>
<dbReference type="Pfam" id="PF03711">
    <property type="entry name" value="OKR_DC_1_C"/>
    <property type="match status" value="1"/>
</dbReference>
<sequence length="446" mass="50202">MSLEKDLVHYKNLEKHSFHFPGHKGKWEVLYKNLAALDTTETFGTDNLAQAEGILKESMEKIAKIYGAHKSFFGLGGSTMGIYAGLYALSQRGQRVGVQRNAHRSVFQACELLDLEVCLLDVDRSPQGLAKSLSLDSLERAQDLDILVVTSPSYYGYLAPMKEIMALARERGIRVLVDEAHGGHFPFFKPEASALAHGADMVVHSVHKMLPGLTSTALVHAGPNLDQKKLQRGLNLFTTTSPSYPMMVSIEKSVTWMDLYGRQRLQDLLGPLEDFGKKLEDQGINLVQAPDKDPFKLLVEVPGYGGLELYESLFYDHGLGMEMHDQRFVLAVVTAFDDPEDLDLLAEALTSFEKRQPRGKTWPQDPPLREERLTINRRKEGARTLHYKETLGLESLDFITPYPPGIPLIFPGERIREDQLRQIEAYLDQGIQLEGLDQDHRMDVIE</sequence>
<dbReference type="Gene3D" id="3.90.105.10">
    <property type="entry name" value="Molybdopterin biosynthesis moea protein, domain 2"/>
    <property type="match status" value="1"/>
</dbReference>
<proteinExistence type="inferred from homology"/>
<evidence type="ECO:0000256" key="4">
    <source>
        <dbReference type="ARBA" id="ARBA00022898"/>
    </source>
</evidence>
<keyword evidence="4" id="KW-0663">Pyridoxal phosphate</keyword>
<name>A0A8H2R1Y7_9FIRM</name>
<keyword evidence="5 8" id="KW-0456">Lyase</keyword>
<comment type="similarity">
    <text evidence="2">Belongs to the Orn/Lys/Arg decarboxylase class-I family.</text>
</comment>
<dbReference type="InterPro" id="IPR000310">
    <property type="entry name" value="Orn/Lys/Arg_deCO2ase_major_dom"/>
</dbReference>
<evidence type="ECO:0000256" key="3">
    <source>
        <dbReference type="ARBA" id="ARBA00022793"/>
    </source>
</evidence>
<dbReference type="InterPro" id="IPR008286">
    <property type="entry name" value="Prn/Lys/Arg_de-COase_C"/>
</dbReference>
<evidence type="ECO:0000259" key="7">
    <source>
        <dbReference type="Pfam" id="PF03711"/>
    </source>
</evidence>
<dbReference type="EC" id="4.1.1.19" evidence="8"/>
<dbReference type="PANTHER" id="PTHR43277">
    <property type="entry name" value="ARGININE DECARBOXYLASE"/>
    <property type="match status" value="1"/>
</dbReference>
<dbReference type="PANTHER" id="PTHR43277:SF4">
    <property type="entry name" value="ARGININE DECARBOXYLASE"/>
    <property type="match status" value="1"/>
</dbReference>
<dbReference type="AlphaFoldDB" id="A0A8H2R1Y7"/>
<dbReference type="Proteomes" id="UP000377798">
    <property type="component" value="Unassembled WGS sequence"/>
</dbReference>
<dbReference type="GO" id="GO:0008792">
    <property type="term" value="F:arginine decarboxylase activity"/>
    <property type="evidence" value="ECO:0007669"/>
    <property type="project" value="UniProtKB-EC"/>
</dbReference>
<protein>
    <submittedName>
        <fullName evidence="8">Arginine decarboxylase</fullName>
        <ecNumber evidence="8">4.1.1.19</ecNumber>
    </submittedName>
</protein>
<dbReference type="InterPro" id="IPR015424">
    <property type="entry name" value="PyrdxlP-dep_Trfase"/>
</dbReference>